<evidence type="ECO:0000256" key="1">
    <source>
        <dbReference type="SAM" id="MobiDB-lite"/>
    </source>
</evidence>
<feature type="compositionally biased region" description="Basic and acidic residues" evidence="1">
    <location>
        <begin position="134"/>
        <end position="144"/>
    </location>
</feature>
<dbReference type="Proteomes" id="UP001152795">
    <property type="component" value="Unassembled WGS sequence"/>
</dbReference>
<feature type="compositionally biased region" description="Polar residues" evidence="1">
    <location>
        <begin position="151"/>
        <end position="166"/>
    </location>
</feature>
<gene>
    <name evidence="2" type="ORF">PACLA_8A045578</name>
</gene>
<evidence type="ECO:0000313" key="2">
    <source>
        <dbReference type="EMBL" id="CAB4037394.1"/>
    </source>
</evidence>
<feature type="non-terminal residue" evidence="2">
    <location>
        <position position="1"/>
    </location>
</feature>
<dbReference type="EMBL" id="CACRXK020023038">
    <property type="protein sequence ID" value="CAB4037394.1"/>
    <property type="molecule type" value="Genomic_DNA"/>
</dbReference>
<feature type="region of interest" description="Disordered" evidence="1">
    <location>
        <begin position="124"/>
        <end position="171"/>
    </location>
</feature>
<organism evidence="2 3">
    <name type="scientific">Paramuricea clavata</name>
    <name type="common">Red gorgonian</name>
    <name type="synonym">Violescent sea-whip</name>
    <dbReference type="NCBI Taxonomy" id="317549"/>
    <lineage>
        <taxon>Eukaryota</taxon>
        <taxon>Metazoa</taxon>
        <taxon>Cnidaria</taxon>
        <taxon>Anthozoa</taxon>
        <taxon>Octocorallia</taxon>
        <taxon>Malacalcyonacea</taxon>
        <taxon>Plexauridae</taxon>
        <taxon>Paramuricea</taxon>
    </lineage>
</organism>
<reference evidence="2" key="1">
    <citation type="submission" date="2020-04" db="EMBL/GenBank/DDBJ databases">
        <authorList>
            <person name="Alioto T."/>
            <person name="Alioto T."/>
            <person name="Gomez Garrido J."/>
        </authorList>
    </citation>
    <scope>NUCLEOTIDE SEQUENCE</scope>
    <source>
        <strain evidence="2">A484AB</strain>
    </source>
</reference>
<keyword evidence="3" id="KW-1185">Reference proteome</keyword>
<name>A0A7D9LQ55_PARCT</name>
<dbReference type="Gene3D" id="6.10.250.1170">
    <property type="match status" value="1"/>
</dbReference>
<protein>
    <submittedName>
        <fullName evidence="2">Uncharacterized protein</fullName>
    </submittedName>
</protein>
<evidence type="ECO:0000313" key="3">
    <source>
        <dbReference type="Proteomes" id="UP001152795"/>
    </source>
</evidence>
<proteinExistence type="predicted"/>
<sequence length="235" mass="27537">TVFESNVNKIRDKNTERLSTRVGATQRISVRDNIREGNTVEQTRVKPTRSKNGAGASSSFDSMWAERGHELEEIENARRKELDKQMHDAKLKLEMEMNRAKAEHEILVKRREIERQQAELRQLEEMYGASTRPLQRDKDSRSDNDNVIDYHSQQPQNTTTSDTIPQNPLHESPGQLQYLLERQQNTMDEVVRGLRMPQREYMNFYGEPRNFPLFIKNFEVHVESKEAMMQIDSTT</sequence>
<accession>A0A7D9LQ55</accession>
<dbReference type="AlphaFoldDB" id="A0A7D9LQ55"/>
<comment type="caution">
    <text evidence="2">The sequence shown here is derived from an EMBL/GenBank/DDBJ whole genome shotgun (WGS) entry which is preliminary data.</text>
</comment>